<dbReference type="AlphaFoldDB" id="A0A4Z1T4Y8"/>
<keyword evidence="1" id="KW-0175">Coiled coil</keyword>
<keyword evidence="4" id="KW-1185">Reference proteome</keyword>
<dbReference type="Proteomes" id="UP000315496">
    <property type="component" value="Chromosome 1"/>
</dbReference>
<evidence type="ECO:0000313" key="4">
    <source>
        <dbReference type="Proteomes" id="UP000315496"/>
    </source>
</evidence>
<evidence type="ECO:0000313" key="3">
    <source>
        <dbReference type="EMBL" id="TNJ30738.1"/>
    </source>
</evidence>
<accession>A0A4Z1T4Y8</accession>
<protein>
    <submittedName>
        <fullName evidence="3">Uncharacterized protein</fullName>
    </submittedName>
</protein>
<organism evidence="3 4">
    <name type="scientific">Giardia muris</name>
    <dbReference type="NCBI Taxonomy" id="5742"/>
    <lineage>
        <taxon>Eukaryota</taxon>
        <taxon>Metamonada</taxon>
        <taxon>Diplomonadida</taxon>
        <taxon>Hexamitidae</taxon>
        <taxon>Giardiinae</taxon>
        <taxon>Giardia</taxon>
    </lineage>
</organism>
<evidence type="ECO:0000256" key="2">
    <source>
        <dbReference type="SAM" id="MobiDB-lite"/>
    </source>
</evidence>
<dbReference type="VEuPathDB" id="GiardiaDB:GMRT_16143"/>
<feature type="region of interest" description="Disordered" evidence="2">
    <location>
        <begin position="337"/>
        <end position="385"/>
    </location>
</feature>
<feature type="coiled-coil region" evidence="1">
    <location>
        <begin position="276"/>
        <end position="310"/>
    </location>
</feature>
<sequence length="385" mass="43151">MTEFSFSSVEKPDFHFPENLSDLQDHEWARLAKLEKNILWFSGIYKDFAKLQQVYSTGLTKIAAKLGRAPAPEELPLDPNLLNTSLTELSRYFVEFSTSVTQTIIANLDAAVRKCHKEAGVRRKNISSNMANITKSNSELDKLTITIKGRPELREQNPKQYEKQLGSLERQKMNITKIIEQNKSELSQVETLDWTTASAMYESVLSLHKTYQEHIVTLQKFTDSLLHRFSENPLEERLRERVKKFGAANAEFISKRDSERDAKVNAAIHAIDVKRKAEEDREMAKKQQKLAAAAAAAKAAQSEIDCARQKSAEDELNRTAFREGVAQPSTMGSLIRASILSDDGAGGTHETPQRLDAIPEGPVEHNMPKASDGVIPGMKLPSIDE</sequence>
<comment type="caution">
    <text evidence="3">The sequence shown here is derived from an EMBL/GenBank/DDBJ whole genome shotgun (WGS) entry which is preliminary data.</text>
</comment>
<evidence type="ECO:0000256" key="1">
    <source>
        <dbReference type="SAM" id="Coils"/>
    </source>
</evidence>
<gene>
    <name evidence="3" type="ORF">GMRT_16143</name>
</gene>
<name>A0A4Z1T4Y8_GIAMU</name>
<dbReference type="EMBL" id="VDLU01000001">
    <property type="protein sequence ID" value="TNJ30738.1"/>
    <property type="molecule type" value="Genomic_DNA"/>
</dbReference>
<reference evidence="3 4" key="1">
    <citation type="submission" date="2019-05" db="EMBL/GenBank/DDBJ databases">
        <title>The compact genome of Giardia muris reveals important steps in the evolution of intestinal protozoan parasites.</title>
        <authorList>
            <person name="Xu F."/>
            <person name="Jimenez-Gonzalez A."/>
            <person name="Einarsson E."/>
            <person name="Astvaldsson A."/>
            <person name="Peirasmaki D."/>
            <person name="Eckmann L."/>
            <person name="Andersson J.O."/>
            <person name="Svard S.G."/>
            <person name="Jerlstrom-Hultqvist J."/>
        </authorList>
    </citation>
    <scope>NUCLEOTIDE SEQUENCE [LARGE SCALE GENOMIC DNA]</scope>
    <source>
        <strain evidence="3 4">Roberts-Thomson</strain>
    </source>
</reference>
<proteinExistence type="predicted"/>